<evidence type="ECO:0000313" key="2">
    <source>
        <dbReference type="EMBL" id="PSB15031.1"/>
    </source>
</evidence>
<dbReference type="RefSeq" id="WP_073075222.1">
    <property type="nucleotide sequence ID" value="NZ_MPPI01000067.1"/>
</dbReference>
<accession>A0A2T1D3K3</accession>
<feature type="region of interest" description="Disordered" evidence="1">
    <location>
        <begin position="33"/>
        <end position="56"/>
    </location>
</feature>
<reference evidence="2 3" key="2">
    <citation type="submission" date="2018-03" db="EMBL/GenBank/DDBJ databases">
        <title>The ancient ancestry and fast evolution of plastids.</title>
        <authorList>
            <person name="Moore K.R."/>
            <person name="Magnabosco C."/>
            <person name="Momper L."/>
            <person name="Gold D.A."/>
            <person name="Bosak T."/>
            <person name="Fournier G.P."/>
        </authorList>
    </citation>
    <scope>NUCLEOTIDE SEQUENCE [LARGE SCALE GENOMIC DNA]</scope>
    <source>
        <strain evidence="2 3">ULC007</strain>
    </source>
</reference>
<name>A0A2T1D3K3_9CYAN</name>
<proteinExistence type="predicted"/>
<comment type="caution">
    <text evidence="2">The sequence shown here is derived from an EMBL/GenBank/DDBJ whole genome shotgun (WGS) entry which is preliminary data.</text>
</comment>
<sequence>MTTKEELSQEIESAPEALLAETLNYLRYLKATQPHKASTSSQPIPKKTNSKASTGGSFLNHLEAIGSWQGDDLEECLQRKS</sequence>
<dbReference type="OrthoDB" id="532875at2"/>
<organism evidence="2 3">
    <name type="scientific">Phormidesmis priestleyi ULC007</name>
    <dbReference type="NCBI Taxonomy" id="1920490"/>
    <lineage>
        <taxon>Bacteria</taxon>
        <taxon>Bacillati</taxon>
        <taxon>Cyanobacteriota</taxon>
        <taxon>Cyanophyceae</taxon>
        <taxon>Leptolyngbyales</taxon>
        <taxon>Leptolyngbyaceae</taxon>
        <taxon>Phormidesmis</taxon>
    </lineage>
</organism>
<evidence type="ECO:0000313" key="3">
    <source>
        <dbReference type="Proteomes" id="UP000238634"/>
    </source>
</evidence>
<dbReference type="STRING" id="1920490.GCA_001895925_03328"/>
<dbReference type="Proteomes" id="UP000238634">
    <property type="component" value="Unassembled WGS sequence"/>
</dbReference>
<protein>
    <submittedName>
        <fullName evidence="2">DUF2281 domain-containing protein</fullName>
    </submittedName>
</protein>
<keyword evidence="3" id="KW-1185">Reference proteome</keyword>
<dbReference type="EMBL" id="PVWG01000071">
    <property type="protein sequence ID" value="PSB15031.1"/>
    <property type="molecule type" value="Genomic_DNA"/>
</dbReference>
<evidence type="ECO:0000256" key="1">
    <source>
        <dbReference type="SAM" id="MobiDB-lite"/>
    </source>
</evidence>
<dbReference type="AlphaFoldDB" id="A0A2T1D3K3"/>
<reference evidence="2 3" key="1">
    <citation type="submission" date="2018-02" db="EMBL/GenBank/DDBJ databases">
        <authorList>
            <person name="Cohen D.B."/>
            <person name="Kent A.D."/>
        </authorList>
    </citation>
    <scope>NUCLEOTIDE SEQUENCE [LARGE SCALE GENOMIC DNA]</scope>
    <source>
        <strain evidence="2 3">ULC007</strain>
    </source>
</reference>
<gene>
    <name evidence="2" type="ORF">C7B65_25440</name>
</gene>